<organism evidence="1 2">
    <name type="scientific">Candidatus Odoribacter faecigallinarum</name>
    <dbReference type="NCBI Taxonomy" id="2838706"/>
    <lineage>
        <taxon>Bacteria</taxon>
        <taxon>Pseudomonadati</taxon>
        <taxon>Bacteroidota</taxon>
        <taxon>Bacteroidia</taxon>
        <taxon>Bacteroidales</taxon>
        <taxon>Odoribacteraceae</taxon>
        <taxon>Odoribacter</taxon>
    </lineage>
</organism>
<sequence>PLYLFPNIYNIGYLSNNGIFTNYQNGMNIPSAGKFGLPLVMQNGCRPSKHAAYLYMNTYIFDELNHRFLILDFNAGIHFFSEDPGEGVEQVVGSPNNIPESYELLYFGSNTFAGNKCYAVFEDRDNPGQRYLYTLTLPDLYYYNNPITAIDKIPADKQFNRATVFGNHESQANVLYYAVGDQAYYYGVGSKTEQALTLQGFEGGEITYIGNRYWTQEGVSDAFDYFVVATHQNGRYKVYMYNTVGGVPNGAPVRTLEGEGKVVKIHYNSPFMCNGTAGGNEADANFYPCSF</sequence>
<evidence type="ECO:0000313" key="2">
    <source>
        <dbReference type="Proteomes" id="UP000824202"/>
    </source>
</evidence>
<comment type="caution">
    <text evidence="1">The sequence shown here is derived from an EMBL/GenBank/DDBJ whole genome shotgun (WGS) entry which is preliminary data.</text>
</comment>
<accession>A0A9D1V1S8</accession>
<dbReference type="Proteomes" id="UP000824202">
    <property type="component" value="Unassembled WGS sequence"/>
</dbReference>
<dbReference type="AlphaFoldDB" id="A0A9D1V1S8"/>
<evidence type="ECO:0000313" key="1">
    <source>
        <dbReference type="EMBL" id="HIX04444.1"/>
    </source>
</evidence>
<protein>
    <submittedName>
        <fullName evidence="1">Uncharacterized protein</fullName>
    </submittedName>
</protein>
<proteinExistence type="predicted"/>
<name>A0A9D1V1S8_9BACT</name>
<reference evidence="1" key="2">
    <citation type="submission" date="2021-04" db="EMBL/GenBank/DDBJ databases">
        <authorList>
            <person name="Gilroy R."/>
        </authorList>
    </citation>
    <scope>NUCLEOTIDE SEQUENCE</scope>
    <source>
        <strain evidence="1">23274</strain>
    </source>
</reference>
<feature type="non-terminal residue" evidence="1">
    <location>
        <position position="1"/>
    </location>
</feature>
<dbReference type="EMBL" id="DXFT01000198">
    <property type="protein sequence ID" value="HIX04444.1"/>
    <property type="molecule type" value="Genomic_DNA"/>
</dbReference>
<gene>
    <name evidence="1" type="ORF">H9863_10085</name>
</gene>
<reference evidence="1" key="1">
    <citation type="journal article" date="2021" name="PeerJ">
        <title>Extensive microbial diversity within the chicken gut microbiome revealed by metagenomics and culture.</title>
        <authorList>
            <person name="Gilroy R."/>
            <person name="Ravi A."/>
            <person name="Getino M."/>
            <person name="Pursley I."/>
            <person name="Horton D.L."/>
            <person name="Alikhan N.F."/>
            <person name="Baker D."/>
            <person name="Gharbi K."/>
            <person name="Hall N."/>
            <person name="Watson M."/>
            <person name="Adriaenssens E.M."/>
            <person name="Foster-Nyarko E."/>
            <person name="Jarju S."/>
            <person name="Secka A."/>
            <person name="Antonio M."/>
            <person name="Oren A."/>
            <person name="Chaudhuri R.R."/>
            <person name="La Ragione R."/>
            <person name="Hildebrand F."/>
            <person name="Pallen M.J."/>
        </authorList>
    </citation>
    <scope>NUCLEOTIDE SEQUENCE</scope>
    <source>
        <strain evidence="1">23274</strain>
    </source>
</reference>